<dbReference type="InterPro" id="IPR035897">
    <property type="entry name" value="Toll_tir_struct_dom_sf"/>
</dbReference>
<dbReference type="InterPro" id="IPR027417">
    <property type="entry name" value="P-loop_NTPase"/>
</dbReference>
<evidence type="ECO:0000256" key="1">
    <source>
        <dbReference type="ARBA" id="ARBA00022737"/>
    </source>
</evidence>
<dbReference type="InterPro" id="IPR056884">
    <property type="entry name" value="NPHP3-like_N"/>
</dbReference>
<accession>A0ABU9TR86</accession>
<evidence type="ECO:0000259" key="2">
    <source>
        <dbReference type="PROSITE" id="PS51534"/>
    </source>
</evidence>
<feature type="domain" description="SEFIR" evidence="2">
    <location>
        <begin position="3"/>
        <end position="136"/>
    </location>
</feature>
<dbReference type="SUPFAM" id="SSF52540">
    <property type="entry name" value="P-loop containing nucleoside triphosphate hydrolases"/>
    <property type="match status" value="1"/>
</dbReference>
<dbReference type="Gene3D" id="3.40.50.10140">
    <property type="entry name" value="Toll/interleukin-1 receptor homology (TIR) domain"/>
    <property type="match status" value="1"/>
</dbReference>
<dbReference type="Pfam" id="PF24883">
    <property type="entry name" value="NPHP3_N"/>
    <property type="match status" value="1"/>
</dbReference>
<dbReference type="SUPFAM" id="SSF52200">
    <property type="entry name" value="Toll/Interleukin receptor TIR domain"/>
    <property type="match status" value="1"/>
</dbReference>
<comment type="caution">
    <text evidence="3">The sequence shown here is derived from an EMBL/GenBank/DDBJ whole genome shotgun (WGS) entry which is preliminary data.</text>
</comment>
<dbReference type="PROSITE" id="PS51534">
    <property type="entry name" value="SEFIR"/>
    <property type="match status" value="1"/>
</dbReference>
<dbReference type="Gene3D" id="3.40.50.300">
    <property type="entry name" value="P-loop containing nucleotide triphosphate hydrolases"/>
    <property type="match status" value="1"/>
</dbReference>
<reference evidence="3 4" key="1">
    <citation type="submission" date="2024-03" db="EMBL/GenBank/DDBJ databases">
        <title>Community enrichment and isolation of bacterial strains for fucoidan degradation.</title>
        <authorList>
            <person name="Sichert A."/>
        </authorList>
    </citation>
    <scope>NUCLEOTIDE SEQUENCE [LARGE SCALE GENOMIC DNA]</scope>
    <source>
        <strain evidence="3 4">AS76</strain>
    </source>
</reference>
<gene>
    <name evidence="3" type="ORF">WNY58_07535</name>
</gene>
<protein>
    <submittedName>
        <fullName evidence="3">TIR domain-containing protein</fullName>
    </submittedName>
</protein>
<dbReference type="InterPro" id="IPR013568">
    <property type="entry name" value="SEFIR_dom"/>
</dbReference>
<keyword evidence="1" id="KW-0677">Repeat</keyword>
<sequence>MENKGIFISYSWDSESHKEWALKLSNQLEEYFELHITFDQYDLDSFEDKNHFMEKGVFDNDIIITLVTPQYVEKANTRVGGVGIETKMSSARHWEESSECGKSNIIPILCNGTELPNYLKEKFYIDFRDEQKYQDSFDQLINHITGNSKVTRPTKKRSISQKPIHKDLTRIDDFLKINHKKRNLVFDSSETTDFSAGNRIKFELWETKSPSVDYYLFIFDNVILKPTIQRLCQLLKKNKIYITRLTVLRAKKGEKGYINKLLSENGFSFPTDEITFSDYIWDYCIDDEAKVYSSIYKQKFFIDQPLLSIDEEPISKGPALEFLKEELNKETQTSAKIIIAPGGTGKTTLCQYIASEYQNPDGAISVFIQSEELRENSQVNGHSSNQIDSVYDLYELYSQVTSSDGSSLTTYDKATFEVALITGRLVLVIDGMDEIISLFPETFNLDAFLNSVDGLNRQLASCKIVITSRNDVFDFDLMDKYEHLDKFQLLGFDELACETYLKRRFRNLPQSESLKNKVLSNIKPLLESDEKQRILPFVVDLLSSLAEDSTDEEVNIELSFSGKKYESNEDITDYLVYSVLRREWQRQKIEIPVEDVLDIFLEISANHKEHFLKSDFEEVVSIFSSEDSEGLFVKMLRNPLIIVDGDLCRFKYDFIADYFKSLYIINALNSKSCNSEFIKLIAKNAYGENEVMTSVSKYYSNKNETLIENCKFIITSIKDNISPLDVMSKNDVNFRAIAFLVKLNTESNNCGNSKEQFKVLLTKLFENDGVFKNLAIYGEQIALDLVDINLSDSRFVGYKNFSKSKFENTQINNCFFESCFNDSPSKTFTSGTFNSCRLGDLESVIIGAEEKSEKERALIESELRNFLYSFFYRGAFSDKKIEYVKMSSRIKSINRAFFNRLVKEDIIKMKVEKSSGTFYIIAPHYEDSVHGFLSNNKVDKRIEKIIQFIEQ</sequence>
<organism evidence="3 4">
    <name type="scientific">Neptuniibacter pectenicola</name>
    <dbReference type="NCBI Taxonomy" id="1806669"/>
    <lineage>
        <taxon>Bacteria</taxon>
        <taxon>Pseudomonadati</taxon>
        <taxon>Pseudomonadota</taxon>
        <taxon>Gammaproteobacteria</taxon>
        <taxon>Oceanospirillales</taxon>
        <taxon>Oceanospirillaceae</taxon>
        <taxon>Neptuniibacter</taxon>
    </lineage>
</organism>
<name>A0ABU9TR86_9GAMM</name>
<dbReference type="EMBL" id="JBBMRA010000005">
    <property type="protein sequence ID" value="MEM5536241.1"/>
    <property type="molecule type" value="Genomic_DNA"/>
</dbReference>
<evidence type="ECO:0000313" key="3">
    <source>
        <dbReference type="EMBL" id="MEM5536241.1"/>
    </source>
</evidence>
<dbReference type="RefSeq" id="WP_342854199.1">
    <property type="nucleotide sequence ID" value="NZ_JBBMRA010000005.1"/>
</dbReference>
<dbReference type="Pfam" id="PF13676">
    <property type="entry name" value="TIR_2"/>
    <property type="match status" value="1"/>
</dbReference>
<evidence type="ECO:0000313" key="4">
    <source>
        <dbReference type="Proteomes" id="UP001449225"/>
    </source>
</evidence>
<proteinExistence type="predicted"/>
<dbReference type="Proteomes" id="UP001449225">
    <property type="component" value="Unassembled WGS sequence"/>
</dbReference>
<keyword evidence="4" id="KW-1185">Reference proteome</keyword>
<dbReference type="InterPro" id="IPR000157">
    <property type="entry name" value="TIR_dom"/>
</dbReference>